<dbReference type="PANTHER" id="PTHR13280">
    <property type="entry name" value="PHOSPHOFURIN ACIDIC CLUSTER SORTING PROTEIN"/>
    <property type="match status" value="1"/>
</dbReference>
<accession>A0A212DH25</accession>
<dbReference type="InterPro" id="IPR019381">
    <property type="entry name" value="PACS1/2_C"/>
</dbReference>
<dbReference type="GO" id="GO:0044325">
    <property type="term" value="F:transmembrane transporter binding"/>
    <property type="evidence" value="ECO:0007669"/>
    <property type="project" value="TreeGrafter"/>
</dbReference>
<feature type="compositionally biased region" description="Basic and acidic residues" evidence="1">
    <location>
        <begin position="1"/>
        <end position="18"/>
    </location>
</feature>
<dbReference type="PANTHER" id="PTHR13280:SF16">
    <property type="entry name" value="PHOSPHOFURIN ACIDIC CLUSTER SORTING PROTEIN 1"/>
    <property type="match status" value="1"/>
</dbReference>
<dbReference type="OrthoDB" id="9682668at2759"/>
<reference evidence="3 4" key="1">
    <citation type="journal article" date="2018" name="Mol. Genet. Genomics">
        <title>The red deer Cervus elaphus genome CerEla1.0: sequencing, annotating, genes, and chromosomes.</title>
        <authorList>
            <person name="Bana N.A."/>
            <person name="Nyiri A."/>
            <person name="Nagy J."/>
            <person name="Frank K."/>
            <person name="Nagy T."/>
            <person name="Steger V."/>
            <person name="Schiller M."/>
            <person name="Lakatos P."/>
            <person name="Sugar L."/>
            <person name="Horn P."/>
            <person name="Barta E."/>
            <person name="Orosz L."/>
        </authorList>
    </citation>
    <scope>NUCLEOTIDE SEQUENCE [LARGE SCALE GENOMIC DNA]</scope>
    <source>
        <strain evidence="3">Hungarian</strain>
    </source>
</reference>
<evidence type="ECO:0000313" key="4">
    <source>
        <dbReference type="Proteomes" id="UP000242450"/>
    </source>
</evidence>
<keyword evidence="4" id="KW-1185">Reference proteome</keyword>
<dbReference type="EMBL" id="MKHE01000002">
    <property type="protein sequence ID" value="OWK17491.1"/>
    <property type="molecule type" value="Genomic_DNA"/>
</dbReference>
<feature type="compositionally biased region" description="Polar residues" evidence="1">
    <location>
        <begin position="52"/>
        <end position="65"/>
    </location>
</feature>
<organism evidence="3 4">
    <name type="scientific">Cervus elaphus hippelaphus</name>
    <name type="common">European red deer</name>
    <dbReference type="NCBI Taxonomy" id="46360"/>
    <lineage>
        <taxon>Eukaryota</taxon>
        <taxon>Metazoa</taxon>
        <taxon>Chordata</taxon>
        <taxon>Craniata</taxon>
        <taxon>Vertebrata</taxon>
        <taxon>Euteleostomi</taxon>
        <taxon>Mammalia</taxon>
        <taxon>Eutheria</taxon>
        <taxon>Laurasiatheria</taxon>
        <taxon>Artiodactyla</taxon>
        <taxon>Ruminantia</taxon>
        <taxon>Pecora</taxon>
        <taxon>Cervidae</taxon>
        <taxon>Cervinae</taxon>
        <taxon>Cervus</taxon>
    </lineage>
</organism>
<feature type="region of interest" description="Disordered" evidence="1">
    <location>
        <begin position="1"/>
        <end position="137"/>
    </location>
</feature>
<proteinExistence type="predicted"/>
<gene>
    <name evidence="3" type="ORF">Celaphus_00013246</name>
</gene>
<name>A0A212DH25_CEREH</name>
<comment type="caution">
    <text evidence="3">The sequence shown here is derived from an EMBL/GenBank/DDBJ whole genome shotgun (WGS) entry which is preliminary data.</text>
</comment>
<dbReference type="Proteomes" id="UP000242450">
    <property type="component" value="Chromosome 2"/>
</dbReference>
<evidence type="ECO:0000313" key="3">
    <source>
        <dbReference type="EMBL" id="OWK17491.1"/>
    </source>
</evidence>
<evidence type="ECO:0000259" key="2">
    <source>
        <dbReference type="Pfam" id="PF10254"/>
    </source>
</evidence>
<dbReference type="GO" id="GO:0072659">
    <property type="term" value="P:protein localization to plasma membrane"/>
    <property type="evidence" value="ECO:0007669"/>
    <property type="project" value="TreeGrafter"/>
</dbReference>
<feature type="domain" description="Phosphofurin acidic cluster sorting protein 1/2 C-terminal" evidence="2">
    <location>
        <begin position="167"/>
        <end position="231"/>
    </location>
</feature>
<evidence type="ECO:0000256" key="1">
    <source>
        <dbReference type="SAM" id="MobiDB-lite"/>
    </source>
</evidence>
<protein>
    <submittedName>
        <fullName evidence="3">PACS1</fullName>
    </submittedName>
</protein>
<feature type="compositionally biased region" description="Acidic residues" evidence="1">
    <location>
        <begin position="20"/>
        <end position="31"/>
    </location>
</feature>
<sequence>MELAALEKVKSARIKNQDDSLTETDTLEITDQDMFGDVSTSLVVPEKVKTPMKSSKTDLQGSASPRYSGKVEGVHTPRQKRSTPLKERQLSKPLSERTNSSDSERSPDLGHSTQVPACQAPQIPGSAPSSPWEDSRHVPGAPAWALRPGFACSHPPAVLWPIPRKVVYDQLNQILVSDAALPENVILVNTADWQGQYVAELLQDQRKPVVCTCSTVEVQAVLSALLTRIQR</sequence>
<dbReference type="Pfam" id="PF10254">
    <property type="entry name" value="Pacs-1"/>
    <property type="match status" value="1"/>
</dbReference>
<dbReference type="AlphaFoldDB" id="A0A212DH25"/>